<dbReference type="Proteomes" id="UP000265520">
    <property type="component" value="Unassembled WGS sequence"/>
</dbReference>
<feature type="non-terminal residue" evidence="2">
    <location>
        <position position="1"/>
    </location>
</feature>
<feature type="region of interest" description="Disordered" evidence="1">
    <location>
        <begin position="1"/>
        <end position="41"/>
    </location>
</feature>
<dbReference type="AlphaFoldDB" id="A0A392NUM2"/>
<gene>
    <name evidence="2" type="ORF">A2U01_0023913</name>
</gene>
<evidence type="ECO:0000313" key="2">
    <source>
        <dbReference type="EMBL" id="MCI02879.1"/>
    </source>
</evidence>
<feature type="compositionally biased region" description="Acidic residues" evidence="1">
    <location>
        <begin position="1"/>
        <end position="11"/>
    </location>
</feature>
<keyword evidence="3" id="KW-1185">Reference proteome</keyword>
<name>A0A392NUM2_9FABA</name>
<sequence>IEIPDEEDNEEEMQHEVHEDEYMQEAQSEPEEEAEGHAQIPTFQNPFEVVSDENKLAELDFVPTNEEWWDNVIKATRM</sequence>
<evidence type="ECO:0000256" key="1">
    <source>
        <dbReference type="SAM" id="MobiDB-lite"/>
    </source>
</evidence>
<protein>
    <submittedName>
        <fullName evidence="2">Uncharacterized protein</fullName>
    </submittedName>
</protein>
<proteinExistence type="predicted"/>
<feature type="compositionally biased region" description="Basic and acidic residues" evidence="1">
    <location>
        <begin position="12"/>
        <end position="21"/>
    </location>
</feature>
<comment type="caution">
    <text evidence="2">The sequence shown here is derived from an EMBL/GenBank/DDBJ whole genome shotgun (WGS) entry which is preliminary data.</text>
</comment>
<evidence type="ECO:0000313" key="3">
    <source>
        <dbReference type="Proteomes" id="UP000265520"/>
    </source>
</evidence>
<dbReference type="EMBL" id="LXQA010050481">
    <property type="protein sequence ID" value="MCI02879.1"/>
    <property type="molecule type" value="Genomic_DNA"/>
</dbReference>
<accession>A0A392NUM2</accession>
<reference evidence="2 3" key="1">
    <citation type="journal article" date="2018" name="Front. Plant Sci.">
        <title>Red Clover (Trifolium pratense) and Zigzag Clover (T. medium) - A Picture of Genomic Similarities and Differences.</title>
        <authorList>
            <person name="Dluhosova J."/>
            <person name="Istvanek J."/>
            <person name="Nedelnik J."/>
            <person name="Repkova J."/>
        </authorList>
    </citation>
    <scope>NUCLEOTIDE SEQUENCE [LARGE SCALE GENOMIC DNA]</scope>
    <source>
        <strain evidence="3">cv. 10/8</strain>
        <tissue evidence="2">Leaf</tissue>
    </source>
</reference>
<organism evidence="2 3">
    <name type="scientific">Trifolium medium</name>
    <dbReference type="NCBI Taxonomy" id="97028"/>
    <lineage>
        <taxon>Eukaryota</taxon>
        <taxon>Viridiplantae</taxon>
        <taxon>Streptophyta</taxon>
        <taxon>Embryophyta</taxon>
        <taxon>Tracheophyta</taxon>
        <taxon>Spermatophyta</taxon>
        <taxon>Magnoliopsida</taxon>
        <taxon>eudicotyledons</taxon>
        <taxon>Gunneridae</taxon>
        <taxon>Pentapetalae</taxon>
        <taxon>rosids</taxon>
        <taxon>fabids</taxon>
        <taxon>Fabales</taxon>
        <taxon>Fabaceae</taxon>
        <taxon>Papilionoideae</taxon>
        <taxon>50 kb inversion clade</taxon>
        <taxon>NPAAA clade</taxon>
        <taxon>Hologalegina</taxon>
        <taxon>IRL clade</taxon>
        <taxon>Trifolieae</taxon>
        <taxon>Trifolium</taxon>
    </lineage>
</organism>